<keyword evidence="2" id="KW-0804">Transcription</keyword>
<dbReference type="GO" id="GO:0030154">
    <property type="term" value="P:cell differentiation"/>
    <property type="evidence" value="ECO:0007669"/>
    <property type="project" value="TreeGrafter"/>
</dbReference>
<dbReference type="PANTHER" id="PTHR10270">
    <property type="entry name" value="SOX TRANSCRIPTION FACTOR"/>
    <property type="match status" value="1"/>
</dbReference>
<feature type="compositionally biased region" description="Low complexity" evidence="4">
    <location>
        <begin position="129"/>
        <end position="140"/>
    </location>
</feature>
<evidence type="ECO:0000256" key="4">
    <source>
        <dbReference type="SAM" id="MobiDB-lite"/>
    </source>
</evidence>
<proteinExistence type="predicted"/>
<keyword evidence="7" id="KW-1185">Reference proteome</keyword>
<dbReference type="SUPFAM" id="SSF47095">
    <property type="entry name" value="HMG-box"/>
    <property type="match status" value="1"/>
</dbReference>
<evidence type="ECO:0000256" key="3">
    <source>
        <dbReference type="PROSITE-ProRule" id="PRU00267"/>
    </source>
</evidence>
<dbReference type="SMART" id="SM00398">
    <property type="entry name" value="HMG"/>
    <property type="match status" value="1"/>
</dbReference>
<sequence>MHYHTASNSDDDDHYAIFQKIDSDQEEDPHASLTSQTLNADGTPKRPMNAFMIFARRRRPQVSAENQSMRTGDISKILSQEWKAMLPSDKEFYQTQARLLKESFNTKYPDYVYRRRPNNTRKRRKPEGAAAASVSSGRASADTDDAESSPDGEDAPPLPLPLDRYQNGYLGGGGSGSAYYPAGSYSGGGYANGHARTHSYPYPQAQGSSERYAPDAPAPRLLSSPYYPPYDSPPLRKAHSVSSMHGNGSHGSSASASASPPAAYASPPAPASSSYYPQSQSQHPAPAPSHSPANGYYPNSPAYAASYAASTSPGYSPRALYAPSPSPHSHYSSSASSATAYSAAGSPGYSAAGSPGYAAGAGYAPLSVPVAHGGGGGGYWRPDKL</sequence>
<feature type="region of interest" description="Disordered" evidence="4">
    <location>
        <begin position="198"/>
        <end position="293"/>
    </location>
</feature>
<dbReference type="Proteomes" id="UP001221757">
    <property type="component" value="Unassembled WGS sequence"/>
</dbReference>
<dbReference type="InterPro" id="IPR009071">
    <property type="entry name" value="HMG_box_dom"/>
</dbReference>
<keyword evidence="3" id="KW-0539">Nucleus</keyword>
<name>A0AAD7MAP6_MYCRO</name>
<organism evidence="6 7">
    <name type="scientific">Mycena rosella</name>
    <name type="common">Pink bonnet</name>
    <name type="synonym">Agaricus rosellus</name>
    <dbReference type="NCBI Taxonomy" id="1033263"/>
    <lineage>
        <taxon>Eukaryota</taxon>
        <taxon>Fungi</taxon>
        <taxon>Dikarya</taxon>
        <taxon>Basidiomycota</taxon>
        <taxon>Agaricomycotina</taxon>
        <taxon>Agaricomycetes</taxon>
        <taxon>Agaricomycetidae</taxon>
        <taxon>Agaricales</taxon>
        <taxon>Marasmiineae</taxon>
        <taxon>Mycenaceae</taxon>
        <taxon>Mycena</taxon>
    </lineage>
</organism>
<feature type="compositionally biased region" description="Low complexity" evidence="4">
    <location>
        <begin position="252"/>
        <end position="293"/>
    </location>
</feature>
<dbReference type="AlphaFoldDB" id="A0AAD7MAP6"/>
<evidence type="ECO:0000313" key="6">
    <source>
        <dbReference type="EMBL" id="KAJ7708308.1"/>
    </source>
</evidence>
<feature type="compositionally biased region" description="Basic residues" evidence="4">
    <location>
        <begin position="114"/>
        <end position="125"/>
    </location>
</feature>
<dbReference type="Gene3D" id="1.10.30.10">
    <property type="entry name" value="High mobility group box domain"/>
    <property type="match status" value="1"/>
</dbReference>
<dbReference type="Pfam" id="PF00505">
    <property type="entry name" value="HMG_box"/>
    <property type="match status" value="1"/>
</dbReference>
<evidence type="ECO:0000313" key="7">
    <source>
        <dbReference type="Proteomes" id="UP001221757"/>
    </source>
</evidence>
<dbReference type="PROSITE" id="PS50118">
    <property type="entry name" value="HMG_BOX_2"/>
    <property type="match status" value="1"/>
</dbReference>
<dbReference type="InterPro" id="IPR050140">
    <property type="entry name" value="SRY-related_HMG-box_TF-like"/>
</dbReference>
<feature type="domain" description="HMG box" evidence="5">
    <location>
        <begin position="44"/>
        <end position="112"/>
    </location>
</feature>
<keyword evidence="1 3" id="KW-0238">DNA-binding</keyword>
<evidence type="ECO:0000259" key="5">
    <source>
        <dbReference type="PROSITE" id="PS50118"/>
    </source>
</evidence>
<dbReference type="GO" id="GO:0000978">
    <property type="term" value="F:RNA polymerase II cis-regulatory region sequence-specific DNA binding"/>
    <property type="evidence" value="ECO:0007669"/>
    <property type="project" value="TreeGrafter"/>
</dbReference>
<dbReference type="GO" id="GO:0005634">
    <property type="term" value="C:nucleus"/>
    <property type="evidence" value="ECO:0007669"/>
    <property type="project" value="UniProtKB-UniRule"/>
</dbReference>
<accession>A0AAD7MAP6</accession>
<comment type="caution">
    <text evidence="6">The sequence shown here is derived from an EMBL/GenBank/DDBJ whole genome shotgun (WGS) entry which is preliminary data.</text>
</comment>
<feature type="region of interest" description="Disordered" evidence="4">
    <location>
        <begin position="321"/>
        <end position="349"/>
    </location>
</feature>
<feature type="DNA-binding region" description="HMG box" evidence="3">
    <location>
        <begin position="44"/>
        <end position="112"/>
    </location>
</feature>
<protein>
    <recommendedName>
        <fullName evidence="5">HMG box domain-containing protein</fullName>
    </recommendedName>
</protein>
<feature type="region of interest" description="Disordered" evidence="4">
    <location>
        <begin position="1"/>
        <end position="48"/>
    </location>
</feature>
<dbReference type="InterPro" id="IPR036910">
    <property type="entry name" value="HMG_box_dom_sf"/>
</dbReference>
<dbReference type="EMBL" id="JARKIE010000004">
    <property type="protein sequence ID" value="KAJ7708308.1"/>
    <property type="molecule type" value="Genomic_DNA"/>
</dbReference>
<gene>
    <name evidence="6" type="ORF">B0H17DRAFT_1032178</name>
</gene>
<dbReference type="PANTHER" id="PTHR10270:SF161">
    <property type="entry name" value="SEX-DETERMINING REGION Y PROTEIN"/>
    <property type="match status" value="1"/>
</dbReference>
<feature type="compositionally biased region" description="Acidic residues" evidence="4">
    <location>
        <begin position="142"/>
        <end position="154"/>
    </location>
</feature>
<dbReference type="GO" id="GO:0001228">
    <property type="term" value="F:DNA-binding transcription activator activity, RNA polymerase II-specific"/>
    <property type="evidence" value="ECO:0007669"/>
    <property type="project" value="TreeGrafter"/>
</dbReference>
<feature type="region of interest" description="Disordered" evidence="4">
    <location>
        <begin position="111"/>
        <end position="167"/>
    </location>
</feature>
<evidence type="ECO:0000256" key="1">
    <source>
        <dbReference type="ARBA" id="ARBA00023125"/>
    </source>
</evidence>
<reference evidence="6" key="1">
    <citation type="submission" date="2023-03" db="EMBL/GenBank/DDBJ databases">
        <title>Massive genome expansion in bonnet fungi (Mycena s.s.) driven by repeated elements and novel gene families across ecological guilds.</title>
        <authorList>
            <consortium name="Lawrence Berkeley National Laboratory"/>
            <person name="Harder C.B."/>
            <person name="Miyauchi S."/>
            <person name="Viragh M."/>
            <person name="Kuo A."/>
            <person name="Thoen E."/>
            <person name="Andreopoulos B."/>
            <person name="Lu D."/>
            <person name="Skrede I."/>
            <person name="Drula E."/>
            <person name="Henrissat B."/>
            <person name="Morin E."/>
            <person name="Kohler A."/>
            <person name="Barry K."/>
            <person name="LaButti K."/>
            <person name="Morin E."/>
            <person name="Salamov A."/>
            <person name="Lipzen A."/>
            <person name="Mereny Z."/>
            <person name="Hegedus B."/>
            <person name="Baldrian P."/>
            <person name="Stursova M."/>
            <person name="Weitz H."/>
            <person name="Taylor A."/>
            <person name="Grigoriev I.V."/>
            <person name="Nagy L.G."/>
            <person name="Martin F."/>
            <person name="Kauserud H."/>
        </authorList>
    </citation>
    <scope>NUCLEOTIDE SEQUENCE</scope>
    <source>
        <strain evidence="6">CBHHK067</strain>
    </source>
</reference>
<evidence type="ECO:0000256" key="2">
    <source>
        <dbReference type="ARBA" id="ARBA00023163"/>
    </source>
</evidence>